<accession>A0ABS1LPF3</accession>
<dbReference type="EMBL" id="JABBYC010000045">
    <property type="protein sequence ID" value="MBL0888136.1"/>
    <property type="molecule type" value="Genomic_DNA"/>
</dbReference>
<dbReference type="PROSITE" id="PS51257">
    <property type="entry name" value="PROKAR_LIPOPROTEIN"/>
    <property type="match status" value="1"/>
</dbReference>
<reference evidence="2 3" key="1">
    <citation type="journal article" date="2021" name="Arch. Microbiol.">
        <title>Myceligenerans indicum sp. nov., an actinobacterium isolated from mangrove sediment of Sundarbans, India.</title>
        <authorList>
            <person name="Asha K."/>
            <person name="Bhadury P."/>
        </authorList>
    </citation>
    <scope>NUCLEOTIDE SEQUENCE [LARGE SCALE GENOMIC DNA]</scope>
    <source>
        <strain evidence="2 3">I2</strain>
    </source>
</reference>
<dbReference type="Proteomes" id="UP000675409">
    <property type="component" value="Unassembled WGS sequence"/>
</dbReference>
<evidence type="ECO:0008006" key="4">
    <source>
        <dbReference type="Google" id="ProtNLM"/>
    </source>
</evidence>
<organism evidence="2 3">
    <name type="scientific">Myceligenerans indicum</name>
    <dbReference type="NCBI Taxonomy" id="2593663"/>
    <lineage>
        <taxon>Bacteria</taxon>
        <taxon>Bacillati</taxon>
        <taxon>Actinomycetota</taxon>
        <taxon>Actinomycetes</taxon>
        <taxon>Micrococcales</taxon>
        <taxon>Promicromonosporaceae</taxon>
        <taxon>Myceligenerans</taxon>
    </lineage>
</organism>
<dbReference type="RefSeq" id="WP_201849918.1">
    <property type="nucleotide sequence ID" value="NZ_JABBYC010000045.1"/>
</dbReference>
<evidence type="ECO:0000313" key="3">
    <source>
        <dbReference type="Proteomes" id="UP000675409"/>
    </source>
</evidence>
<evidence type="ECO:0000313" key="2">
    <source>
        <dbReference type="EMBL" id="MBL0888136.1"/>
    </source>
</evidence>
<sequence length="212" mass="22570">MIRAVRGARGVGSAFLVAAVAVGVVGCGVVSDAPPAASPVASAPSSPSFSSTVSPTPTDPAEAAAQERIADAVQRYKEFREIYDRHQRAGTNGFSELNDNGYLAGMDHRARLKSVWDQYGEHKLKLIGEGEGLVSVENAEYKKGDPLEAEFTGHQIVFEACIDNTGTDVVTPDGTSVLQEGVSQRVRMHVVMEGLPAQVWGVREADVVKEDC</sequence>
<comment type="caution">
    <text evidence="2">The sequence shown here is derived from an EMBL/GenBank/DDBJ whole genome shotgun (WGS) entry which is preliminary data.</text>
</comment>
<protein>
    <recommendedName>
        <fullName evidence="4">Lipoprotein</fullName>
    </recommendedName>
</protein>
<feature type="region of interest" description="Disordered" evidence="1">
    <location>
        <begin position="36"/>
        <end position="63"/>
    </location>
</feature>
<proteinExistence type="predicted"/>
<keyword evidence="3" id="KW-1185">Reference proteome</keyword>
<name>A0ABS1LPF3_9MICO</name>
<gene>
    <name evidence="2" type="ORF">HGK34_17905</name>
</gene>
<evidence type="ECO:0000256" key="1">
    <source>
        <dbReference type="SAM" id="MobiDB-lite"/>
    </source>
</evidence>